<dbReference type="Gene3D" id="2.40.50.100">
    <property type="match status" value="1"/>
</dbReference>
<sequence length="429" mass="45241">MSQDNNNTAAAKTGNPQRKKGLTLVALALVVGFGAYSAYEWLVGRHYEKTDNAYVQANVVQITPLVGGTVRAIHVDDTDAVKAGQKLVSLDPVDARMALEQAQAQLGQTVREVRTLFANNATLQAQARSRDADLQRARSEVARLKDDVSRREPLVATGAVGKEELEHARAQLKTAQAAVAAAEAGAEAAREQLASNQSLTDGTSVEQHPNVQRAAARVRETFLALQRSELLAPVDGWIARRSVQLGQRVAAGAPLMSVVGLQQAWVDANFKEGQLARLRIGQPVTLVADVYGDKTEFHGKVVGLGAGTGAAFAVLPAQNATGNWIKVVQRVPVRIALDAKELAAHPLRVGLSMNVAVDVSEQSGQPLSQGVATTSATATKVFEDQDRAADAEVARIIQSNLGRAAKPVAAASKAVAKAHKSADAAHGKA</sequence>
<gene>
    <name evidence="5" type="ORF">QRD43_15925</name>
</gene>
<evidence type="ECO:0000256" key="2">
    <source>
        <dbReference type="SAM" id="MobiDB-lite"/>
    </source>
</evidence>
<comment type="caution">
    <text evidence="5">The sequence shown here is derived from an EMBL/GenBank/DDBJ whole genome shotgun (WGS) entry which is preliminary data.</text>
</comment>
<dbReference type="PANTHER" id="PTHR30386">
    <property type="entry name" value="MEMBRANE FUSION SUBUNIT OF EMRAB-TOLC MULTIDRUG EFFLUX PUMP"/>
    <property type="match status" value="1"/>
</dbReference>
<dbReference type="RefSeq" id="WP_285983485.1">
    <property type="nucleotide sequence ID" value="NZ_JASVDS010000004.1"/>
</dbReference>
<evidence type="ECO:0000259" key="4">
    <source>
        <dbReference type="Pfam" id="PF25885"/>
    </source>
</evidence>
<dbReference type="Pfam" id="PF25885">
    <property type="entry name" value="HH_EMRA"/>
    <property type="match status" value="1"/>
</dbReference>
<protein>
    <submittedName>
        <fullName evidence="5">Efflux RND transporter periplasmic adaptor subunit</fullName>
    </submittedName>
</protein>
<dbReference type="PANTHER" id="PTHR30386:SF19">
    <property type="entry name" value="MULTIDRUG EXPORT PROTEIN EMRA-RELATED"/>
    <property type="match status" value="1"/>
</dbReference>
<evidence type="ECO:0000256" key="1">
    <source>
        <dbReference type="ARBA" id="ARBA00004196"/>
    </source>
</evidence>
<feature type="region of interest" description="Disordered" evidence="2">
    <location>
        <begin position="191"/>
        <end position="211"/>
    </location>
</feature>
<dbReference type="InterPro" id="IPR050739">
    <property type="entry name" value="MFP"/>
</dbReference>
<dbReference type="InterPro" id="IPR058633">
    <property type="entry name" value="EmrA/FarA_HH"/>
</dbReference>
<proteinExistence type="predicted"/>
<keyword evidence="3" id="KW-0472">Membrane</keyword>
<reference evidence="5 6" key="1">
    <citation type="submission" date="2023-06" db="EMBL/GenBank/DDBJ databases">
        <title>Pelomonas sp. APW6 16S ribosomal RNA gene genome sequencing and assembly.</title>
        <authorList>
            <person name="Woo H."/>
        </authorList>
    </citation>
    <scope>NUCLEOTIDE SEQUENCE [LARGE SCALE GENOMIC DNA]</scope>
    <source>
        <strain evidence="5 6">APW6</strain>
    </source>
</reference>
<dbReference type="Gene3D" id="2.40.30.170">
    <property type="match status" value="1"/>
</dbReference>
<evidence type="ECO:0000313" key="5">
    <source>
        <dbReference type="EMBL" id="MDL5033403.1"/>
    </source>
</evidence>
<feature type="compositionally biased region" description="Polar residues" evidence="2">
    <location>
        <begin position="195"/>
        <end position="210"/>
    </location>
</feature>
<dbReference type="Gene3D" id="1.10.287.470">
    <property type="entry name" value="Helix hairpin bin"/>
    <property type="match status" value="2"/>
</dbReference>
<comment type="subcellular location">
    <subcellularLocation>
        <location evidence="1">Cell envelope</location>
    </subcellularLocation>
</comment>
<keyword evidence="3" id="KW-0812">Transmembrane</keyword>
<dbReference type="EMBL" id="JASVDS010000004">
    <property type="protein sequence ID" value="MDL5033403.1"/>
    <property type="molecule type" value="Genomic_DNA"/>
</dbReference>
<keyword evidence="6" id="KW-1185">Reference proteome</keyword>
<evidence type="ECO:0000256" key="3">
    <source>
        <dbReference type="SAM" id="Phobius"/>
    </source>
</evidence>
<evidence type="ECO:0000313" key="6">
    <source>
        <dbReference type="Proteomes" id="UP001238603"/>
    </source>
</evidence>
<accession>A0ABT7LKL1</accession>
<dbReference type="Proteomes" id="UP001238603">
    <property type="component" value="Unassembled WGS sequence"/>
</dbReference>
<feature type="domain" description="Multidrug export protein EmrA/FarA alpha-helical hairpin" evidence="4">
    <location>
        <begin position="94"/>
        <end position="227"/>
    </location>
</feature>
<keyword evidence="3" id="KW-1133">Transmembrane helix</keyword>
<feature type="transmembrane region" description="Helical" evidence="3">
    <location>
        <begin position="21"/>
        <end position="39"/>
    </location>
</feature>
<name>A0ABT7LKL1_9BURK</name>
<dbReference type="SUPFAM" id="SSF111369">
    <property type="entry name" value="HlyD-like secretion proteins"/>
    <property type="match status" value="3"/>
</dbReference>
<organism evidence="5 6">
    <name type="scientific">Roseateles subflavus</name>
    <dbReference type="NCBI Taxonomy" id="3053353"/>
    <lineage>
        <taxon>Bacteria</taxon>
        <taxon>Pseudomonadati</taxon>
        <taxon>Pseudomonadota</taxon>
        <taxon>Betaproteobacteria</taxon>
        <taxon>Burkholderiales</taxon>
        <taxon>Sphaerotilaceae</taxon>
        <taxon>Roseateles</taxon>
    </lineage>
</organism>